<dbReference type="Proteomes" id="UP000249304">
    <property type="component" value="Unassembled WGS sequence"/>
</dbReference>
<dbReference type="EMBL" id="POUD01000369">
    <property type="protein sequence ID" value="PZG04927.1"/>
    <property type="molecule type" value="Genomic_DNA"/>
</dbReference>
<dbReference type="RefSeq" id="WP_111184983.1">
    <property type="nucleotide sequence ID" value="NZ_POUD01000369.1"/>
</dbReference>
<dbReference type="AlphaFoldDB" id="A0A2W2E5Q8"/>
<dbReference type="OrthoDB" id="4207160at2"/>
<reference evidence="1 2" key="1">
    <citation type="submission" date="2018-01" db="EMBL/GenBank/DDBJ databases">
        <title>Draft genome sequence of Nonomuraea sp. KC333.</title>
        <authorList>
            <person name="Sahin N."/>
            <person name="Saygin H."/>
            <person name="Ay H."/>
        </authorList>
    </citation>
    <scope>NUCLEOTIDE SEQUENCE [LARGE SCALE GENOMIC DNA]</scope>
    <source>
        <strain evidence="1 2">KC333</strain>
    </source>
</reference>
<dbReference type="Gene3D" id="3.40.50.300">
    <property type="entry name" value="P-loop containing nucleotide triphosphate hydrolases"/>
    <property type="match status" value="1"/>
</dbReference>
<keyword evidence="2" id="KW-1185">Reference proteome</keyword>
<dbReference type="SUPFAM" id="SSF52540">
    <property type="entry name" value="P-loop containing nucleoside triphosphate hydrolases"/>
    <property type="match status" value="1"/>
</dbReference>
<protein>
    <recommendedName>
        <fullName evidence="3">Thymidylate kinase</fullName>
    </recommendedName>
</protein>
<sequence>MRILIDGLDLTGKSTLVRELTSTLNERGIPARDHRWMLSRIQPFAARLRRLPRVRQPDSGFITAALLGPGYLLDGLLVRLSPPDRSDQVIIQEGYADRCVAFGMASGPHLAACLAVRWPRLLAPFDLAIYLHAPVETRAKRLAIRDDADANDRRTVEDPSFAATFNTTLVRGVGRRHTHLRIYDTSLRSAADIASEIAAEVAHRIQPTPVAHPQAA</sequence>
<gene>
    <name evidence="1" type="ORF">C1J01_44065</name>
</gene>
<name>A0A2W2E5Q8_9ACTN</name>
<dbReference type="InterPro" id="IPR027417">
    <property type="entry name" value="P-loop_NTPase"/>
</dbReference>
<organism evidence="1 2">
    <name type="scientific">Nonomuraea aridisoli</name>
    <dbReference type="NCBI Taxonomy" id="2070368"/>
    <lineage>
        <taxon>Bacteria</taxon>
        <taxon>Bacillati</taxon>
        <taxon>Actinomycetota</taxon>
        <taxon>Actinomycetes</taxon>
        <taxon>Streptosporangiales</taxon>
        <taxon>Streptosporangiaceae</taxon>
        <taxon>Nonomuraea</taxon>
    </lineage>
</organism>
<evidence type="ECO:0000313" key="2">
    <source>
        <dbReference type="Proteomes" id="UP000249304"/>
    </source>
</evidence>
<accession>A0A2W2E5Q8</accession>
<evidence type="ECO:0000313" key="1">
    <source>
        <dbReference type="EMBL" id="PZG04927.1"/>
    </source>
</evidence>
<proteinExistence type="predicted"/>
<comment type="caution">
    <text evidence="1">The sequence shown here is derived from an EMBL/GenBank/DDBJ whole genome shotgun (WGS) entry which is preliminary data.</text>
</comment>
<evidence type="ECO:0008006" key="3">
    <source>
        <dbReference type="Google" id="ProtNLM"/>
    </source>
</evidence>